<reference evidence="2" key="2">
    <citation type="submission" date="2013-05" db="EMBL/GenBank/DDBJ databases">
        <title>The genome and transcriptome of Haemonchus contortus: a key model parasite for drug and vaccine discovery.</title>
        <authorList>
            <person name="Laing R."/>
            <person name="Kikuchi T."/>
            <person name="Martinelli A."/>
            <person name="Tsai I.J."/>
            <person name="Beech R.N."/>
            <person name="Redman E."/>
            <person name="Holroyd N."/>
            <person name="Bartley D.J."/>
            <person name="Beasley H."/>
            <person name="Britton C."/>
            <person name="Curran D."/>
            <person name="Devaney E."/>
            <person name="Gilabert A."/>
            <person name="Jackson F."/>
            <person name="Hunt M."/>
            <person name="Johnston S."/>
            <person name="Kryukov I."/>
            <person name="Li K."/>
            <person name="Morrison A.A."/>
            <person name="Reid A.J."/>
            <person name="Sargison N."/>
            <person name="Saunders G."/>
            <person name="Wasmuth J.D."/>
            <person name="Wolstenholme A."/>
            <person name="Berriman M."/>
            <person name="Gilleard J.S."/>
            <person name="Cotton J.A."/>
        </authorList>
    </citation>
    <scope>NUCLEOTIDE SEQUENCE [LARGE SCALE GENOMIC DNA]</scope>
    <source>
        <strain evidence="2">ISE/inbred ISE</strain>
    </source>
</reference>
<gene>
    <name evidence="2" type="ORF">HCOI_00939100</name>
</gene>
<evidence type="ECO:0000256" key="1">
    <source>
        <dbReference type="SAM" id="MobiDB-lite"/>
    </source>
</evidence>
<organism evidence="2">
    <name type="scientific">Haemonchus contortus</name>
    <name type="common">Barber pole worm</name>
    <dbReference type="NCBI Taxonomy" id="6289"/>
    <lineage>
        <taxon>Eukaryota</taxon>
        <taxon>Metazoa</taxon>
        <taxon>Ecdysozoa</taxon>
        <taxon>Nematoda</taxon>
        <taxon>Chromadorea</taxon>
        <taxon>Rhabditida</taxon>
        <taxon>Rhabditina</taxon>
        <taxon>Rhabditomorpha</taxon>
        <taxon>Strongyloidea</taxon>
        <taxon>Trichostrongylidae</taxon>
        <taxon>Haemonchus</taxon>
    </lineage>
</organism>
<sequence>MSKVSPSDLKCDPSAVGSRITFLITMATRMLGIVSKRFNRADLEPPSAETVETGGRSTLDTPSLPPVYQQSSTRRLAFGSTPYDLSKPQKDFYNNNTLVNLSKLFCAAVLLTAFVLVCRRIGKLDTGCTLPSSSGLTWGEGILMC</sequence>
<protein>
    <submittedName>
        <fullName evidence="2">Uncharacterized protein</fullName>
    </submittedName>
</protein>
<name>W6NQG1_HAECO</name>
<feature type="region of interest" description="Disordered" evidence="1">
    <location>
        <begin position="44"/>
        <end position="67"/>
    </location>
</feature>
<dbReference type="AlphaFoldDB" id="W6NQG1"/>
<reference evidence="2" key="1">
    <citation type="submission" date="2013-03" db="EMBL/GenBank/DDBJ databases">
        <authorList>
            <person name="Aslett M."/>
        </authorList>
    </citation>
    <scope>NUCLEOTIDE SEQUENCE [LARGE SCALE GENOMIC DNA]</scope>
    <source>
        <strain evidence="2">ISE/inbred ISE</strain>
    </source>
</reference>
<proteinExistence type="predicted"/>
<accession>W6NQG1</accession>
<comment type="caution">
    <text evidence="2">The sequence shown here is derived from an EMBL/GenBank/DDBJ whole genome shotgun (WGS) entry which is preliminary data.</text>
</comment>
<dbReference type="EMBL" id="CAVP010058330">
    <property type="protein sequence ID" value="CDL94442.1"/>
    <property type="molecule type" value="Genomic_DNA"/>
</dbReference>
<evidence type="ECO:0000313" key="2">
    <source>
        <dbReference type="EMBL" id="CDL94442.1"/>
    </source>
</evidence>